<feature type="region of interest" description="Disordered" evidence="8">
    <location>
        <begin position="538"/>
        <end position="570"/>
    </location>
</feature>
<dbReference type="Pfam" id="PF00072">
    <property type="entry name" value="Response_reg"/>
    <property type="match status" value="2"/>
</dbReference>
<feature type="compositionally biased region" description="Basic and acidic residues" evidence="8">
    <location>
        <begin position="947"/>
        <end position="956"/>
    </location>
</feature>
<evidence type="ECO:0000256" key="2">
    <source>
        <dbReference type="ARBA" id="ARBA00012438"/>
    </source>
</evidence>
<evidence type="ECO:0000256" key="9">
    <source>
        <dbReference type="SAM" id="Phobius"/>
    </source>
</evidence>
<keyword evidence="5" id="KW-0902">Two-component regulatory system</keyword>
<name>A0ABY5GAS3_VIBPE</name>
<dbReference type="SUPFAM" id="SSF47384">
    <property type="entry name" value="Homodimeric domain of signal transducing histidine kinase"/>
    <property type="match status" value="1"/>
</dbReference>
<dbReference type="CDD" id="cd17546">
    <property type="entry name" value="REC_hyHK_CKI1_RcsC-like"/>
    <property type="match status" value="2"/>
</dbReference>
<feature type="domain" description="Response regulatory" evidence="11">
    <location>
        <begin position="797"/>
        <end position="918"/>
    </location>
</feature>
<dbReference type="PANTHER" id="PTHR45339:SF1">
    <property type="entry name" value="HYBRID SIGNAL TRANSDUCTION HISTIDINE KINASE J"/>
    <property type="match status" value="1"/>
</dbReference>
<dbReference type="Gene3D" id="1.10.287.130">
    <property type="match status" value="1"/>
</dbReference>
<feature type="modified residue" description="4-aspartylphosphate" evidence="6">
    <location>
        <position position="1038"/>
    </location>
</feature>
<dbReference type="Gene3D" id="3.40.50.2300">
    <property type="match status" value="2"/>
</dbReference>
<dbReference type="SMART" id="SM00388">
    <property type="entry name" value="HisKA"/>
    <property type="match status" value="1"/>
</dbReference>
<feature type="compositionally biased region" description="Polar residues" evidence="8">
    <location>
        <begin position="925"/>
        <end position="942"/>
    </location>
</feature>
<dbReference type="SUPFAM" id="SSF52172">
    <property type="entry name" value="CheY-like"/>
    <property type="match status" value="2"/>
</dbReference>
<comment type="catalytic activity">
    <reaction evidence="1">
        <text>ATP + protein L-histidine = ADP + protein N-phospho-L-histidine.</text>
        <dbReference type="EC" id="2.7.13.3"/>
    </reaction>
</comment>
<feature type="region of interest" description="Disordered" evidence="8">
    <location>
        <begin position="925"/>
        <end position="980"/>
    </location>
</feature>
<gene>
    <name evidence="12" type="ORF">LZI70_16165</name>
</gene>
<protein>
    <recommendedName>
        <fullName evidence="2">histidine kinase</fullName>
        <ecNumber evidence="2">2.7.13.3</ecNumber>
    </recommendedName>
</protein>
<dbReference type="SMART" id="SM00387">
    <property type="entry name" value="HATPase_c"/>
    <property type="match status" value="1"/>
</dbReference>
<evidence type="ECO:0000256" key="4">
    <source>
        <dbReference type="ARBA" id="ARBA00022801"/>
    </source>
</evidence>
<evidence type="ECO:0000259" key="11">
    <source>
        <dbReference type="PROSITE" id="PS50110"/>
    </source>
</evidence>
<sequence length="1109" mass="123362">MSTKTIWNNLSVKHKLFGLVLLPISLLLFLAGRQALFLTEQLHDFERANKLAVYLQDISILYRSTLAPDPTSFVAQSAQVKEELKALSPVIFREQSNEVNQLLSDFSEATLLTMESTDSFDKLDAIEWQSDLYKQLLLSIERVPFAVTKREIQQHLSALQQLEWLSFWSNEEFKLSTSLLDIFQNQQEYDPELAEQIKTLGERQLLFLERFITLNANENQVAQMVDVFRNEVFIQSQEIRSALFNAQSINQLSSEEINTGLIAMSARLNLLQDLSNIIKQEFQSEVELAISNAEMQRTLFIGLVTLLAAIVIGLTISLARQVTNNLKLILKFLKSEDGHQRPSLSDLVKGKDELSLFAQQVERLTIEREQAKARLTLAKEDAEKAKDDAIQASKAKSSFLANMSHEIRTPLNGVIGISEILSDTELTPTQRDYVDTIDTSSHLLLSLINDILDFSKIESGMLLISPHSASIRESIYDIASIVAPKAKAKKIDLNVSISPNTPSRVMIDDHRLRQVLMNFMSNAVKFTTEGAVTLSIDTLDDTNSGNKNNSSADQNTSSVNPNTAAPEQSHTIKVRFSVSDTGIGIDEKQQKQIFEPFAQEDNSTTRQFGGTGLGLAISTQLVELMGGKIQLSSVKGEGSCFYFDLVLPVDMEESKASTATSNIVLVSSNPCLTQRIKQDLEFYSLTLSKSSSEAYEIPDLLESVDKTKPTTLIFAEGEQLQASEHKSTLDAASAQGVKICLVRSFLSDPVDLGSSITAQVSQPLLGLRLIKALEHCDNQGQAERSESQTLKQCASQVILIVEDNKINQKIAGLHVGKSGYTFEFANNGQEAVDMYTANPNYAAILMDCMMPVMDGFEATTNIRRIEHEIKSPRHIPIIALTASVIDDDIQRCFDVGMDDYIPKPFKFEMLKEKVISAIEESAPVTLTQQSKPETTNSATVTPIMSAKDPRIQESKQTETQQPAAPKSTLTSKSTSTEQTENIVAKSEKILLVEDNRVNQKVASVMLKKGGYTFDIADNGQIAVDMYREDNNYDVILMDCMMPVKDGFTATREIREHEQNFGLNKTPIIALTASVIDDDIQKCYDSGMDGYIAKPVRKDKLFHQIERATS</sequence>
<dbReference type="SUPFAM" id="SSF55874">
    <property type="entry name" value="ATPase domain of HSP90 chaperone/DNA topoisomerase II/histidine kinase"/>
    <property type="match status" value="1"/>
</dbReference>
<organism evidence="12 13">
    <name type="scientific">Vibrio pelagius</name>
    <dbReference type="NCBI Taxonomy" id="28169"/>
    <lineage>
        <taxon>Bacteria</taxon>
        <taxon>Pseudomonadati</taxon>
        <taxon>Pseudomonadota</taxon>
        <taxon>Gammaproteobacteria</taxon>
        <taxon>Vibrionales</taxon>
        <taxon>Vibrionaceae</taxon>
        <taxon>Vibrio</taxon>
    </lineage>
</organism>
<dbReference type="PROSITE" id="PS50110">
    <property type="entry name" value="RESPONSE_REGULATORY"/>
    <property type="match status" value="2"/>
</dbReference>
<feature type="coiled-coil region" evidence="7">
    <location>
        <begin position="354"/>
        <end position="392"/>
    </location>
</feature>
<dbReference type="PRINTS" id="PR00344">
    <property type="entry name" value="BCTRLSENSOR"/>
</dbReference>
<dbReference type="Proteomes" id="UP001059120">
    <property type="component" value="Chromosome 2"/>
</dbReference>
<dbReference type="InterPro" id="IPR036890">
    <property type="entry name" value="HATPase_C_sf"/>
</dbReference>
<evidence type="ECO:0000256" key="6">
    <source>
        <dbReference type="PROSITE-ProRule" id="PRU00169"/>
    </source>
</evidence>
<dbReference type="InterPro" id="IPR004358">
    <property type="entry name" value="Sig_transdc_His_kin-like_C"/>
</dbReference>
<dbReference type="EC" id="2.7.13.3" evidence="2"/>
<dbReference type="SMART" id="SM00448">
    <property type="entry name" value="REC"/>
    <property type="match status" value="2"/>
</dbReference>
<dbReference type="EMBL" id="CP090615">
    <property type="protein sequence ID" value="UTT86953.1"/>
    <property type="molecule type" value="Genomic_DNA"/>
</dbReference>
<dbReference type="InterPro" id="IPR003594">
    <property type="entry name" value="HATPase_dom"/>
</dbReference>
<dbReference type="InterPro" id="IPR001789">
    <property type="entry name" value="Sig_transdc_resp-reg_receiver"/>
</dbReference>
<feature type="compositionally biased region" description="Low complexity" evidence="8">
    <location>
        <begin position="966"/>
        <end position="976"/>
    </location>
</feature>
<evidence type="ECO:0000256" key="7">
    <source>
        <dbReference type="SAM" id="Coils"/>
    </source>
</evidence>
<dbReference type="Gene3D" id="3.30.565.10">
    <property type="entry name" value="Histidine kinase-like ATPase, C-terminal domain"/>
    <property type="match status" value="1"/>
</dbReference>
<dbReference type="CDD" id="cd00082">
    <property type="entry name" value="HisKA"/>
    <property type="match status" value="1"/>
</dbReference>
<evidence type="ECO:0000259" key="10">
    <source>
        <dbReference type="PROSITE" id="PS50109"/>
    </source>
</evidence>
<keyword evidence="9" id="KW-0812">Transmembrane</keyword>
<dbReference type="Pfam" id="PF00512">
    <property type="entry name" value="HisKA"/>
    <property type="match status" value="1"/>
</dbReference>
<feature type="domain" description="Histidine kinase" evidence="10">
    <location>
        <begin position="402"/>
        <end position="649"/>
    </location>
</feature>
<dbReference type="InterPro" id="IPR011006">
    <property type="entry name" value="CheY-like_superfamily"/>
</dbReference>
<feature type="domain" description="Response regulatory" evidence="11">
    <location>
        <begin position="988"/>
        <end position="1108"/>
    </location>
</feature>
<evidence type="ECO:0000256" key="5">
    <source>
        <dbReference type="ARBA" id="ARBA00023012"/>
    </source>
</evidence>
<dbReference type="InterPro" id="IPR003661">
    <property type="entry name" value="HisK_dim/P_dom"/>
</dbReference>
<dbReference type="PANTHER" id="PTHR45339">
    <property type="entry name" value="HYBRID SIGNAL TRANSDUCTION HISTIDINE KINASE J"/>
    <property type="match status" value="1"/>
</dbReference>
<keyword evidence="3 6" id="KW-0597">Phosphoprotein</keyword>
<feature type="compositionally biased region" description="Polar residues" evidence="8">
    <location>
        <begin position="541"/>
        <end position="570"/>
    </location>
</feature>
<dbReference type="RefSeq" id="WP_255232683.1">
    <property type="nucleotide sequence ID" value="NZ_CP090615.1"/>
</dbReference>
<feature type="modified residue" description="4-aspartylphosphate" evidence="6">
    <location>
        <position position="847"/>
    </location>
</feature>
<dbReference type="InterPro" id="IPR005467">
    <property type="entry name" value="His_kinase_dom"/>
</dbReference>
<evidence type="ECO:0000313" key="12">
    <source>
        <dbReference type="EMBL" id="UTT86953.1"/>
    </source>
</evidence>
<reference evidence="12" key="1">
    <citation type="submission" date="2022-01" db="EMBL/GenBank/DDBJ databases">
        <title>Alginate degradation mechanism of Vibrio pelagius WXL662.</title>
        <authorList>
            <person name="He X."/>
        </authorList>
    </citation>
    <scope>NUCLEOTIDE SEQUENCE</scope>
    <source>
        <strain evidence="12">WXL662</strain>
    </source>
</reference>
<evidence type="ECO:0000313" key="13">
    <source>
        <dbReference type="Proteomes" id="UP001059120"/>
    </source>
</evidence>
<dbReference type="CDD" id="cd16922">
    <property type="entry name" value="HATPase_EvgS-ArcB-TorS-like"/>
    <property type="match status" value="1"/>
</dbReference>
<keyword evidence="9" id="KW-1133">Transmembrane helix</keyword>
<feature type="transmembrane region" description="Helical" evidence="9">
    <location>
        <begin position="299"/>
        <end position="319"/>
    </location>
</feature>
<proteinExistence type="predicted"/>
<dbReference type="InterPro" id="IPR036097">
    <property type="entry name" value="HisK_dim/P_sf"/>
</dbReference>
<keyword evidence="9" id="KW-0472">Membrane</keyword>
<keyword evidence="7" id="KW-0175">Coiled coil</keyword>
<evidence type="ECO:0000256" key="8">
    <source>
        <dbReference type="SAM" id="MobiDB-lite"/>
    </source>
</evidence>
<dbReference type="Pfam" id="PF02518">
    <property type="entry name" value="HATPase_c"/>
    <property type="match status" value="1"/>
</dbReference>
<keyword evidence="13" id="KW-1185">Reference proteome</keyword>
<evidence type="ECO:0000256" key="3">
    <source>
        <dbReference type="ARBA" id="ARBA00022553"/>
    </source>
</evidence>
<dbReference type="PROSITE" id="PS50109">
    <property type="entry name" value="HIS_KIN"/>
    <property type="match status" value="1"/>
</dbReference>
<accession>A0ABY5GAS3</accession>
<evidence type="ECO:0000256" key="1">
    <source>
        <dbReference type="ARBA" id="ARBA00000085"/>
    </source>
</evidence>
<keyword evidence="4" id="KW-0378">Hydrolase</keyword>